<accession>A0A3P7IVH5</accession>
<proteinExistence type="predicted"/>
<feature type="region of interest" description="Disordered" evidence="1">
    <location>
        <begin position="427"/>
        <end position="457"/>
    </location>
</feature>
<feature type="compositionally biased region" description="Polar residues" evidence="1">
    <location>
        <begin position="56"/>
        <end position="70"/>
    </location>
</feature>
<gene>
    <name evidence="2" type="ORF">SVUK_LOCUS11988</name>
</gene>
<reference evidence="2 3" key="1">
    <citation type="submission" date="2018-11" db="EMBL/GenBank/DDBJ databases">
        <authorList>
            <consortium name="Pathogen Informatics"/>
        </authorList>
    </citation>
    <scope>NUCLEOTIDE SEQUENCE [LARGE SCALE GENOMIC DNA]</scope>
</reference>
<dbReference type="AlphaFoldDB" id="A0A3P7IVH5"/>
<feature type="region of interest" description="Disordered" evidence="1">
    <location>
        <begin position="103"/>
        <end position="139"/>
    </location>
</feature>
<protein>
    <submittedName>
        <fullName evidence="2">Uncharacterized protein</fullName>
    </submittedName>
</protein>
<keyword evidence="3" id="KW-1185">Reference proteome</keyword>
<feature type="compositionally biased region" description="Low complexity" evidence="1">
    <location>
        <begin position="435"/>
        <end position="446"/>
    </location>
</feature>
<feature type="region of interest" description="Disordered" evidence="1">
    <location>
        <begin position="1"/>
        <end position="77"/>
    </location>
</feature>
<dbReference type="Proteomes" id="UP000270094">
    <property type="component" value="Unassembled WGS sequence"/>
</dbReference>
<evidence type="ECO:0000256" key="1">
    <source>
        <dbReference type="SAM" id="MobiDB-lite"/>
    </source>
</evidence>
<sequence>MVCTRSSSSKNDDGEAADGIPPVQTRGRALSSKRATTRGSRRTSVTDEKIGDNQEPDTSTLDSRASSEPDSQGDIGPYLDISLIENVVFEHYFSLQKSISAENVTAEATSTEPSVRTPSRRRRGSSSSQTPQPMSPSRITRAMRKAGISTPKDVVELEIVHEEQLVVEKEQILSDKKEESRNFLMKSPEAKILSPSNKDVDEVESNELASLRKEVQELLSKVCASEETTSVQNQIERRVVSSGKRFSVETSSEIIVTGKQLSNSFSEKSAEQLLAPTHVSLSDTEHSERKSSMSPHKSPLKDASVDVVAYQGQDVKERSEMPSKKDEKNVAEEKKSVKSPTKMTATKNLEQGLQQSRREFAVVEDTMRSPTSKRTSFSDSIPTPVLDTLSKVVDSVESMVLEKASGKLPADTMPTEKSPPAAFVKSPTFQEMSEESASAPVSAAGEPKVKRQGKKDAAKSVRLYFQSGIL</sequence>
<feature type="compositionally biased region" description="Low complexity" evidence="1">
    <location>
        <begin position="125"/>
        <end position="137"/>
    </location>
</feature>
<evidence type="ECO:0000313" key="3">
    <source>
        <dbReference type="Proteomes" id="UP000270094"/>
    </source>
</evidence>
<name>A0A3P7IVH5_STRVU</name>
<feature type="compositionally biased region" description="Polar residues" evidence="1">
    <location>
        <begin position="368"/>
        <end position="381"/>
    </location>
</feature>
<feature type="region of interest" description="Disordered" evidence="1">
    <location>
        <begin position="364"/>
        <end position="383"/>
    </location>
</feature>
<dbReference type="EMBL" id="UYYB01098178">
    <property type="protein sequence ID" value="VDM76990.1"/>
    <property type="molecule type" value="Genomic_DNA"/>
</dbReference>
<feature type="compositionally biased region" description="Basic and acidic residues" evidence="1">
    <location>
        <begin position="314"/>
        <end position="336"/>
    </location>
</feature>
<evidence type="ECO:0000313" key="2">
    <source>
        <dbReference type="EMBL" id="VDM76990.1"/>
    </source>
</evidence>
<feature type="compositionally biased region" description="Polar residues" evidence="1">
    <location>
        <begin position="338"/>
        <end position="355"/>
    </location>
</feature>
<dbReference type="OrthoDB" id="10617167at2759"/>
<feature type="region of interest" description="Disordered" evidence="1">
    <location>
        <begin position="274"/>
        <end position="358"/>
    </location>
</feature>
<organism evidence="2 3">
    <name type="scientific">Strongylus vulgaris</name>
    <name type="common">Blood worm</name>
    <dbReference type="NCBI Taxonomy" id="40348"/>
    <lineage>
        <taxon>Eukaryota</taxon>
        <taxon>Metazoa</taxon>
        <taxon>Ecdysozoa</taxon>
        <taxon>Nematoda</taxon>
        <taxon>Chromadorea</taxon>
        <taxon>Rhabditida</taxon>
        <taxon>Rhabditina</taxon>
        <taxon>Rhabditomorpha</taxon>
        <taxon>Strongyloidea</taxon>
        <taxon>Strongylidae</taxon>
        <taxon>Strongylus</taxon>
    </lineage>
</organism>